<keyword evidence="4" id="KW-0276">Fatty acid metabolism</keyword>
<comment type="catalytic activity">
    <reaction evidence="13">
        <text>a (3S)-3-hydroxyacyl-CoA + NAD(+) = a 3-oxoacyl-CoA + NADH + H(+)</text>
        <dbReference type="Rhea" id="RHEA:22432"/>
        <dbReference type="ChEBI" id="CHEBI:15378"/>
        <dbReference type="ChEBI" id="CHEBI:57318"/>
        <dbReference type="ChEBI" id="CHEBI:57540"/>
        <dbReference type="ChEBI" id="CHEBI:57945"/>
        <dbReference type="ChEBI" id="CHEBI:90726"/>
        <dbReference type="EC" id="1.1.1.35"/>
    </reaction>
</comment>
<feature type="domain" description="3-hydroxyacyl-CoA dehydrogenase C-terminal" evidence="15">
    <location>
        <begin position="476"/>
        <end position="569"/>
    </location>
</feature>
<dbReference type="CDD" id="cd06558">
    <property type="entry name" value="crotonase-like"/>
    <property type="match status" value="1"/>
</dbReference>
<keyword evidence="10" id="KW-0413">Isomerase</keyword>
<evidence type="ECO:0000256" key="13">
    <source>
        <dbReference type="ARBA" id="ARBA00049556"/>
    </source>
</evidence>
<comment type="pathway">
    <text evidence="2">Lipid metabolism; fatty acid beta-oxidation.</text>
</comment>
<dbReference type="GO" id="GO:0070403">
    <property type="term" value="F:NAD+ binding"/>
    <property type="evidence" value="ECO:0007669"/>
    <property type="project" value="InterPro"/>
</dbReference>
<evidence type="ECO:0000313" key="17">
    <source>
        <dbReference type="EMBL" id="PNF77474.1"/>
    </source>
</evidence>
<accession>A0A8E2U5C6</accession>
<keyword evidence="8" id="KW-0443">Lipid metabolism</keyword>
<dbReference type="InterPro" id="IPR006108">
    <property type="entry name" value="3HC_DH_C"/>
</dbReference>
<evidence type="ECO:0000256" key="11">
    <source>
        <dbReference type="ARBA" id="ARBA00023239"/>
    </source>
</evidence>
<dbReference type="InterPro" id="IPR006176">
    <property type="entry name" value="3-OHacyl-CoA_DH_NAD-bd"/>
</dbReference>
<evidence type="ECO:0000256" key="1">
    <source>
        <dbReference type="ARBA" id="ARBA00004275"/>
    </source>
</evidence>
<evidence type="ECO:0000256" key="8">
    <source>
        <dbReference type="ARBA" id="ARBA00023098"/>
    </source>
</evidence>
<dbReference type="FunFam" id="3.40.50.720:FF:000009">
    <property type="entry name" value="Fatty oxidation complex, alpha subunit"/>
    <property type="match status" value="1"/>
</dbReference>
<comment type="caution">
    <text evidence="17">The sequence shown here is derived from an EMBL/GenBank/DDBJ whole genome shotgun (WGS) entry which is preliminary data.</text>
</comment>
<proteinExistence type="inferred from homology"/>
<dbReference type="FunFam" id="1.10.1040.50:FF:000006">
    <property type="entry name" value="Peroxisomal bifunctional enzyme"/>
    <property type="match status" value="1"/>
</dbReference>
<organism evidence="17 18">
    <name type="scientific">Stutzerimonas degradans</name>
    <dbReference type="NCBI Taxonomy" id="2968968"/>
    <lineage>
        <taxon>Bacteria</taxon>
        <taxon>Pseudomonadati</taxon>
        <taxon>Pseudomonadota</taxon>
        <taxon>Gammaproteobacteria</taxon>
        <taxon>Pseudomonadales</taxon>
        <taxon>Pseudomonadaceae</taxon>
        <taxon>Stutzerimonas</taxon>
    </lineage>
</organism>
<evidence type="ECO:0000256" key="7">
    <source>
        <dbReference type="ARBA" id="ARBA00023027"/>
    </source>
</evidence>
<dbReference type="PROSITE" id="PS00166">
    <property type="entry name" value="ENOYL_COA_HYDRATASE"/>
    <property type="match status" value="1"/>
</dbReference>
<dbReference type="InterPro" id="IPR018376">
    <property type="entry name" value="Enoyl-CoA_hyd/isom_CS"/>
</dbReference>
<evidence type="ECO:0000256" key="2">
    <source>
        <dbReference type="ARBA" id="ARBA00005005"/>
    </source>
</evidence>
<keyword evidence="7" id="KW-0520">NAD</keyword>
<evidence type="ECO:0000259" key="15">
    <source>
        <dbReference type="Pfam" id="PF00725"/>
    </source>
</evidence>
<evidence type="ECO:0000256" key="5">
    <source>
        <dbReference type="ARBA" id="ARBA00022963"/>
    </source>
</evidence>
<name>A0A8E2U5C6_9GAMM</name>
<dbReference type="Pfam" id="PF02737">
    <property type="entry name" value="3HCDH_N"/>
    <property type="match status" value="1"/>
</dbReference>
<dbReference type="Proteomes" id="UP000235881">
    <property type="component" value="Unassembled WGS sequence"/>
</dbReference>
<feature type="domain" description="3-hydroxyacyl-CoA dehydrogenase NAD binding" evidence="16">
    <location>
        <begin position="296"/>
        <end position="472"/>
    </location>
</feature>
<evidence type="ECO:0000256" key="14">
    <source>
        <dbReference type="RuleBase" id="RU003707"/>
    </source>
</evidence>
<feature type="domain" description="3-hydroxyacyl-CoA dehydrogenase C-terminal" evidence="15">
    <location>
        <begin position="604"/>
        <end position="690"/>
    </location>
</feature>
<gene>
    <name evidence="17" type="ORF">CXK95_07240</name>
</gene>
<keyword evidence="5" id="KW-0442">Lipid degradation</keyword>
<dbReference type="InterPro" id="IPR001753">
    <property type="entry name" value="Enoyl-CoA_hydra/iso"/>
</dbReference>
<dbReference type="PANTHER" id="PTHR23309">
    <property type="entry name" value="3-HYDROXYACYL-COA DEHYROGENASE"/>
    <property type="match status" value="1"/>
</dbReference>
<reference evidence="17 18" key="1">
    <citation type="submission" date="2018-01" db="EMBL/GenBank/DDBJ databases">
        <title>Denitrification phenotypes of diverse strains of Pseudomonas stutzeri.</title>
        <authorList>
            <person name="Milligan D.A."/>
            <person name="Bergaust L."/>
            <person name="Bakken L.R."/>
            <person name="Frostegard A."/>
        </authorList>
    </citation>
    <scope>NUCLEOTIDE SEQUENCE [LARGE SCALE GENOMIC DNA]</scope>
    <source>
        <strain evidence="17 18">DSM 50238</strain>
    </source>
</reference>
<evidence type="ECO:0000256" key="3">
    <source>
        <dbReference type="ARBA" id="ARBA00008750"/>
    </source>
</evidence>
<dbReference type="GO" id="GO:0016853">
    <property type="term" value="F:isomerase activity"/>
    <property type="evidence" value="ECO:0007669"/>
    <property type="project" value="UniProtKB-KW"/>
</dbReference>
<dbReference type="PANTHER" id="PTHR23309:SF51">
    <property type="entry name" value="3-HYDROXYACYL-COA DEHYDROGENASE-RELATED"/>
    <property type="match status" value="1"/>
</dbReference>
<comment type="similarity">
    <text evidence="3">In the N-terminal section; belongs to the enoyl-CoA hydratase/isomerase family.</text>
</comment>
<keyword evidence="11" id="KW-0456">Lyase</keyword>
<dbReference type="SUPFAM" id="SSF48179">
    <property type="entry name" value="6-phosphogluconate dehydrogenase C-terminal domain-like"/>
    <property type="match status" value="2"/>
</dbReference>
<dbReference type="AlphaFoldDB" id="A0A8E2U5C6"/>
<comment type="subcellular location">
    <subcellularLocation>
        <location evidence="1">Peroxisome</location>
    </subcellularLocation>
</comment>
<dbReference type="Pfam" id="PF00725">
    <property type="entry name" value="3HCDH"/>
    <property type="match status" value="2"/>
</dbReference>
<dbReference type="InterPro" id="IPR008927">
    <property type="entry name" value="6-PGluconate_DH-like_C_sf"/>
</dbReference>
<keyword evidence="6" id="KW-0560">Oxidoreductase</keyword>
<dbReference type="UniPathway" id="UPA00659"/>
<evidence type="ECO:0000256" key="6">
    <source>
        <dbReference type="ARBA" id="ARBA00023002"/>
    </source>
</evidence>
<dbReference type="Gene3D" id="1.10.1040.50">
    <property type="match status" value="1"/>
</dbReference>
<comment type="similarity">
    <text evidence="14">Belongs to the enoyl-CoA hydratase/isomerase family.</text>
</comment>
<sequence length="705" mass="75099">MTDVVRLERLGAIALVTVNNPPVNALGVAVRQGLLHALRAAEADAEVRAVALVCAGNTFFAGADIKEFGQPPQAPALPEVIAAIEACTKPCVAAIHGTALGGGLEVALGCHYRIARADAKVGLPEVKLGLLPGAGGTQRLPRLAGVAKALEMIVGGQPIGAAEALEHRIVDELFDGDPRAAALAYAQRLLDEGRGPRRTGELSVPGTDSAELIAARHAEVAKRTPGLFAPLRCIAAVDAATRLPLAEGLERERQLFLECLHSPQRAALVHAFFAERQASKIADLPAATRPREIATAAVIGGGTMGVGIALCFANAGVPVKLLEVGEEALQRALQRARDTCAVSVRRGSLSESEMERRLALIAGVTDYAALAEVDLVVEAVFEDMAVKQQVFERLDAVCKPGAILASNTSSLDLNQIAAFTRRPEDVVGLHFFSPANVMRLLEVVRGARTSHAVLATAMAIGKRLKKVAVVVGVCDGFVGNRMLFQYGREAEFLLEEGATPQQVDGALRTFGMAMGPFAVRDLSGLDIGQAIRKRQRAILPAHLTFPTVADRLCAAGMLGQKTGVGYYRYEPGNRTPLENPALAPVLEAASREKGLERQTLDERYIVERCLYALVNEGAKILEEGIAQRSSDIDLIYLNGYGFPAWRGGPMFYADSVGLDKVLATVKELHARCGDWWKPAPLLEKLAAEGRTFSGWQPAHHSGEQA</sequence>
<dbReference type="EMBL" id="POUK01000002">
    <property type="protein sequence ID" value="PNF77474.1"/>
    <property type="molecule type" value="Genomic_DNA"/>
</dbReference>
<dbReference type="Gene3D" id="3.90.226.10">
    <property type="entry name" value="2-enoyl-CoA Hydratase, Chain A, domain 1"/>
    <property type="match status" value="1"/>
</dbReference>
<dbReference type="RefSeq" id="WP_102828109.1">
    <property type="nucleotide sequence ID" value="NZ_CP065721.1"/>
</dbReference>
<dbReference type="Pfam" id="PF00378">
    <property type="entry name" value="ECH_1"/>
    <property type="match status" value="1"/>
</dbReference>
<dbReference type="SUPFAM" id="SSF51735">
    <property type="entry name" value="NAD(P)-binding Rossmann-fold domains"/>
    <property type="match status" value="1"/>
</dbReference>
<keyword evidence="12" id="KW-0511">Multifunctional enzyme</keyword>
<dbReference type="InterPro" id="IPR036291">
    <property type="entry name" value="NAD(P)-bd_dom_sf"/>
</dbReference>
<evidence type="ECO:0000256" key="12">
    <source>
        <dbReference type="ARBA" id="ARBA00023268"/>
    </source>
</evidence>
<evidence type="ECO:0000256" key="10">
    <source>
        <dbReference type="ARBA" id="ARBA00023235"/>
    </source>
</evidence>
<keyword evidence="18" id="KW-1185">Reference proteome</keyword>
<evidence type="ECO:0000256" key="4">
    <source>
        <dbReference type="ARBA" id="ARBA00022832"/>
    </source>
</evidence>
<dbReference type="Gene3D" id="3.40.50.720">
    <property type="entry name" value="NAD(P)-binding Rossmann-like Domain"/>
    <property type="match status" value="1"/>
</dbReference>
<keyword evidence="9" id="KW-0576">Peroxisome</keyword>
<dbReference type="InterPro" id="IPR029045">
    <property type="entry name" value="ClpP/crotonase-like_dom_sf"/>
</dbReference>
<evidence type="ECO:0000313" key="18">
    <source>
        <dbReference type="Proteomes" id="UP000235881"/>
    </source>
</evidence>
<dbReference type="GO" id="GO:0003857">
    <property type="term" value="F:(3S)-3-hydroxyacyl-CoA dehydrogenase (NAD+) activity"/>
    <property type="evidence" value="ECO:0007669"/>
    <property type="project" value="UniProtKB-EC"/>
</dbReference>
<evidence type="ECO:0000259" key="16">
    <source>
        <dbReference type="Pfam" id="PF02737"/>
    </source>
</evidence>
<protein>
    <submittedName>
        <fullName evidence="17">3-hydroxyacyl-CoA dehydrogenase</fullName>
    </submittedName>
</protein>
<dbReference type="GO" id="GO:0006635">
    <property type="term" value="P:fatty acid beta-oxidation"/>
    <property type="evidence" value="ECO:0007669"/>
    <property type="project" value="UniProtKB-UniPathway"/>
</dbReference>
<dbReference type="GO" id="GO:0004300">
    <property type="term" value="F:enoyl-CoA hydratase activity"/>
    <property type="evidence" value="ECO:0007669"/>
    <property type="project" value="UniProtKB-ARBA"/>
</dbReference>
<evidence type="ECO:0000256" key="9">
    <source>
        <dbReference type="ARBA" id="ARBA00023140"/>
    </source>
</evidence>
<dbReference type="SUPFAM" id="SSF52096">
    <property type="entry name" value="ClpP/crotonase"/>
    <property type="match status" value="1"/>
</dbReference>